<protein>
    <submittedName>
        <fullName evidence="2">Uncharacterized protein</fullName>
    </submittedName>
</protein>
<keyword evidence="3" id="KW-1185">Reference proteome</keyword>
<gene>
    <name evidence="2" type="ORF">Ctaglu_24730</name>
</gene>
<dbReference type="OrthoDB" id="2476515at2"/>
<keyword evidence="1" id="KW-1133">Transmembrane helix</keyword>
<organism evidence="2 3">
    <name type="scientific">Clostridium tagluense</name>
    <dbReference type="NCBI Taxonomy" id="360422"/>
    <lineage>
        <taxon>Bacteria</taxon>
        <taxon>Bacillati</taxon>
        <taxon>Bacillota</taxon>
        <taxon>Clostridia</taxon>
        <taxon>Eubacteriales</taxon>
        <taxon>Clostridiaceae</taxon>
        <taxon>Clostridium</taxon>
    </lineage>
</organism>
<evidence type="ECO:0000256" key="1">
    <source>
        <dbReference type="SAM" id="Phobius"/>
    </source>
</evidence>
<keyword evidence="1" id="KW-0472">Membrane</keyword>
<reference evidence="2 3" key="1">
    <citation type="submission" date="2018-11" db="EMBL/GenBank/DDBJ databases">
        <title>Genome sequencing and assembly of Clostridium tagluense strain A121.</title>
        <authorList>
            <person name="Murakami T."/>
            <person name="Segawa T."/>
            <person name="Shcherbakova V.A."/>
            <person name="Mori H."/>
            <person name="Yoshimura Y."/>
        </authorList>
    </citation>
    <scope>NUCLEOTIDE SEQUENCE [LARGE SCALE GENOMIC DNA]</scope>
    <source>
        <strain evidence="2 3">A121</strain>
    </source>
</reference>
<dbReference type="Proteomes" id="UP000287872">
    <property type="component" value="Unassembled WGS sequence"/>
</dbReference>
<name>A0A401UMU0_9CLOT</name>
<feature type="transmembrane region" description="Helical" evidence="1">
    <location>
        <begin position="12"/>
        <end position="30"/>
    </location>
</feature>
<comment type="caution">
    <text evidence="2">The sequence shown here is derived from an EMBL/GenBank/DDBJ whole genome shotgun (WGS) entry which is preliminary data.</text>
</comment>
<sequence length="75" mass="8688">MNKKSYYQIGAIFMIASGFIYTIERFIAYYSWTGQMVKGSFPTYPELPGLFTNMFLPLFFIIGTISFIIGYIKND</sequence>
<keyword evidence="1" id="KW-0812">Transmembrane</keyword>
<evidence type="ECO:0000313" key="3">
    <source>
        <dbReference type="Proteomes" id="UP000287872"/>
    </source>
</evidence>
<dbReference type="RefSeq" id="WP_125002114.1">
    <property type="nucleotide sequence ID" value="NZ_BHYK01000012.1"/>
</dbReference>
<dbReference type="AlphaFoldDB" id="A0A401UMU0"/>
<dbReference type="EMBL" id="BHYK01000012">
    <property type="protein sequence ID" value="GCD10850.1"/>
    <property type="molecule type" value="Genomic_DNA"/>
</dbReference>
<proteinExistence type="predicted"/>
<feature type="transmembrane region" description="Helical" evidence="1">
    <location>
        <begin position="50"/>
        <end position="72"/>
    </location>
</feature>
<accession>A0A401UMU0</accession>
<evidence type="ECO:0000313" key="2">
    <source>
        <dbReference type="EMBL" id="GCD10850.1"/>
    </source>
</evidence>